<keyword evidence="3" id="KW-1185">Reference proteome</keyword>
<evidence type="ECO:0000313" key="2">
    <source>
        <dbReference type="EMBL" id="KAJ6446009.1"/>
    </source>
</evidence>
<dbReference type="AlphaFoldDB" id="A0AB34G3J0"/>
<dbReference type="InterPro" id="IPR052973">
    <property type="entry name" value="Fungal_sec-metab_reg_TF"/>
</dbReference>
<organism evidence="2 3">
    <name type="scientific">Purpureocillium lavendulum</name>
    <dbReference type="NCBI Taxonomy" id="1247861"/>
    <lineage>
        <taxon>Eukaryota</taxon>
        <taxon>Fungi</taxon>
        <taxon>Dikarya</taxon>
        <taxon>Ascomycota</taxon>
        <taxon>Pezizomycotina</taxon>
        <taxon>Sordariomycetes</taxon>
        <taxon>Hypocreomycetidae</taxon>
        <taxon>Hypocreales</taxon>
        <taxon>Ophiocordycipitaceae</taxon>
        <taxon>Purpureocillium</taxon>
    </lineage>
</organism>
<feature type="region of interest" description="Disordered" evidence="1">
    <location>
        <begin position="163"/>
        <end position="189"/>
    </location>
</feature>
<gene>
    <name evidence="2" type="ORF">O9K51_00776</name>
</gene>
<feature type="compositionally biased region" description="Polar residues" evidence="1">
    <location>
        <begin position="222"/>
        <end position="231"/>
    </location>
</feature>
<evidence type="ECO:0000313" key="3">
    <source>
        <dbReference type="Proteomes" id="UP001163105"/>
    </source>
</evidence>
<dbReference type="Proteomes" id="UP001163105">
    <property type="component" value="Unassembled WGS sequence"/>
</dbReference>
<sequence length="757" mass="84828">MEFHQPLINKRPRSCAEVDVPGQPLQSFIPLLNAGYDYTPLQLDIPTAPDQLPAAYGFTAGFSSGIEAYEDAHLVFSSPKRRRLGPYTLLPSPGAVASLPNAYEKTADLTTLEHVPGGQSQMPSRWSDAALPSSQSPLARQMNNLSFLLCPCPGLGWEQRDGYSSLGEASTSEYDPEQPYTAEKQPSVPLSSQIMELPFPALDIGSYGPIGAGEGPEPLQPPQSTGESLLSSGYLHNEYGSQEADVVSPVAFVPDYLSNMEQPPLISCTVDYIDPLTPSPMPFQPVVGCVDSSPCSMVPVRPSDSGSSGCWRETPMQPLHPSSFDILLPDQRGGGKRGPFKDAKLREQTAQTRRTGSCIRCRMQRIRCESDPKDPGGICLTCASVANTKAGRFPCLRYKITDIKLYKPGQVPGYEWTRRWTNSITDPIQKWASSDIKVIHVSAGYSRKVIELQVRRFIPQDGDKLARTWDHQGTRRSVSIPPFALIDLEATKSTYERHIQDIMSDTIRNVLDCPDGLLYKTYFRAVRLTQDPTMEEDALKLIKLTLTLWVSIRLSTTSGFIVGDETLGMPNSILDDTSPSAGKIPMPPVMGAQLDLVLIHHIQTKLRRDMLEILQKLVLKNKQKSWFVTYLVTFILLHNTALITAHDAGYARKHGIKRRFAREDKVREYHLGANILLAHFHYCNKGMYPFSDECKDKDLRALADLSDDEIQFVHTTKKYAKQHRQEWEQVKEKSEYEEDFFFVSQLFEENWKPRPTI</sequence>
<feature type="region of interest" description="Disordered" evidence="1">
    <location>
        <begin position="206"/>
        <end position="231"/>
    </location>
</feature>
<name>A0AB34G3J0_9HYPO</name>
<dbReference type="EMBL" id="JAQHRD010000001">
    <property type="protein sequence ID" value="KAJ6446009.1"/>
    <property type="molecule type" value="Genomic_DNA"/>
</dbReference>
<protein>
    <submittedName>
        <fullName evidence="2">Pre-mRNA splicing factor clf1</fullName>
    </submittedName>
</protein>
<evidence type="ECO:0000256" key="1">
    <source>
        <dbReference type="SAM" id="MobiDB-lite"/>
    </source>
</evidence>
<reference evidence="2" key="1">
    <citation type="submission" date="2023-01" db="EMBL/GenBank/DDBJ databases">
        <title>The growth and conidiation of Purpureocillium lavendulum are regulated by nitrogen source and histone H3K14 acetylation.</title>
        <authorList>
            <person name="Tang P."/>
            <person name="Han J."/>
            <person name="Zhang C."/>
            <person name="Tang P."/>
            <person name="Qi F."/>
            <person name="Zhang K."/>
            <person name="Liang L."/>
        </authorList>
    </citation>
    <scope>NUCLEOTIDE SEQUENCE</scope>
    <source>
        <strain evidence="2">YMF1.00683</strain>
    </source>
</reference>
<dbReference type="PANTHER" id="PTHR35392">
    <property type="entry name" value="ZN(II)2CYS6 TRANSCRIPTION FACTOR (EUROFUNG)-RELATED-RELATED"/>
    <property type="match status" value="1"/>
</dbReference>
<dbReference type="PANTHER" id="PTHR35392:SF3">
    <property type="entry name" value="ZN(2)-C6 FUNGAL-TYPE DOMAIN-CONTAINING PROTEIN"/>
    <property type="match status" value="1"/>
</dbReference>
<accession>A0AB34G3J0</accession>
<comment type="caution">
    <text evidence="2">The sequence shown here is derived from an EMBL/GenBank/DDBJ whole genome shotgun (WGS) entry which is preliminary data.</text>
</comment>
<proteinExistence type="predicted"/>